<evidence type="ECO:0000256" key="1">
    <source>
        <dbReference type="ARBA" id="ARBA00004240"/>
    </source>
</evidence>
<dbReference type="SMART" id="SM00233">
    <property type="entry name" value="PH"/>
    <property type="match status" value="1"/>
</dbReference>
<feature type="domain" description="ZP" evidence="6">
    <location>
        <begin position="660"/>
        <end position="916"/>
    </location>
</feature>
<dbReference type="EMBL" id="CADCXU010028959">
    <property type="protein sequence ID" value="CAB0015374.1"/>
    <property type="molecule type" value="Genomic_DNA"/>
</dbReference>
<dbReference type="InterPro" id="IPR002913">
    <property type="entry name" value="START_lipid-bd_dom"/>
</dbReference>
<dbReference type="AlphaFoldDB" id="A0A6H5HC71"/>
<gene>
    <name evidence="7" type="ORF">NTEN_LOCUS19714</name>
</gene>
<evidence type="ECO:0000259" key="4">
    <source>
        <dbReference type="PROSITE" id="PS50003"/>
    </source>
</evidence>
<proteinExistence type="predicted"/>
<dbReference type="Pfam" id="PF01852">
    <property type="entry name" value="START"/>
    <property type="match status" value="1"/>
</dbReference>
<dbReference type="PROSITE" id="PS50003">
    <property type="entry name" value="PH_DOMAIN"/>
    <property type="match status" value="1"/>
</dbReference>
<feature type="compositionally biased region" description="Gly residues" evidence="3">
    <location>
        <begin position="626"/>
        <end position="637"/>
    </location>
</feature>
<feature type="domain" description="START" evidence="5">
    <location>
        <begin position="299"/>
        <end position="505"/>
    </location>
</feature>
<feature type="compositionally biased region" description="Gly residues" evidence="3">
    <location>
        <begin position="595"/>
        <end position="606"/>
    </location>
</feature>
<dbReference type="GO" id="GO:0008289">
    <property type="term" value="F:lipid binding"/>
    <property type="evidence" value="ECO:0007669"/>
    <property type="project" value="InterPro"/>
</dbReference>
<dbReference type="SMART" id="SM00234">
    <property type="entry name" value="START"/>
    <property type="match status" value="1"/>
</dbReference>
<keyword evidence="2" id="KW-0256">Endoplasmic reticulum</keyword>
<protein>
    <recommendedName>
        <fullName evidence="9">Collagen type IV alpha-3-binding protein</fullName>
    </recommendedName>
</protein>
<feature type="compositionally biased region" description="Basic and acidic residues" evidence="3">
    <location>
        <begin position="578"/>
        <end position="594"/>
    </location>
</feature>
<dbReference type="InterPro" id="IPR001507">
    <property type="entry name" value="ZP_dom"/>
</dbReference>
<sequence length="940" mass="104664">MDPTTRNSVASIAHGGDAIPLLRGVLQKWTNYVLGWQKRYFEVRQNCLLYFKSEADSNLGCRGAINLSDALVIPHELDECRFDVRILDLIWYMRAETAEERRLWTDCLMKISAPEPMKIILEEKIEEVATLGDKIHHEVHDMLDCVDDFEKLVSEAVNSGSSMNEEIVKQIRKFSATLNDKRSSFEASVAKFQTAVSECADRFQSGRLGSTVKSVESLCFTDALTPGAEESEHCVLSDEDFFDAVESRLEKIEEEAQLRRRLENSTVAETDNASELFPTQSLEESIRRITEDQIRSAVVRTDDDDWTLLADQDNVKLFSREMVVDGVAIDPLKACCTIRGITGREVCHYFFHPEYRKDWESALERMTVVKKIEENTLLLHQVYKKVWPAAQRDTLFWSHLTSHDSGSPDTPQIWAVVNHSTDHPRFPAGAEFVRVTFSVCLLCTTIIEGDRRDNLSRNNISCQITYSSTLNPGGWVPISAVRALRRIEYPKFLSKFTSYVVEQTKGKEITLSQVKAADQCRDRMREFTAAWPVRHASITFLQNASVGLKATASRTRTSEHQNPSTFHDLIWRLEAGGSDDKSKSEPGVSKRERGGGGGGGGGGGSLVGVEEGGDQLAQESGHLGVLSGGGGGPGGGGYHHEPQWPAPAPDLPVITSLDVKCEKNSMKVFIGFDKPFYGLVFSKGHYSNANCVHLPAGLGRSQASFEVGIHACGTAGNTENGLYGYGADSGSGTYFENIIVVQYDPQVQEVWDQARKLRCTWHDQYEKSVTFRPFPVDMLDVVRADFAGDNVGCWMQIQVGKGPWASEVSGLVKIGQTMTMVLAIKDDDSKFDMLVRNCVAHDGKRAPIQLVDRRGCVTRPKLMSRFTKIKNFGASASVLSYAHFQYKFNVSVSRCSGCGHHLHDDAWICRNVDRLIRHPDRLVAAFSPIVHSAQTVGKEH</sequence>
<dbReference type="Pfam" id="PF00169">
    <property type="entry name" value="PH"/>
    <property type="match status" value="1"/>
</dbReference>
<dbReference type="InterPro" id="IPR023393">
    <property type="entry name" value="START-like_dom_sf"/>
</dbReference>
<dbReference type="PANTHER" id="PTHR46560:SF4">
    <property type="entry name" value="DUSKY"/>
    <property type="match status" value="1"/>
</dbReference>
<dbReference type="PANTHER" id="PTHR46560">
    <property type="entry name" value="CYPHER, ISOFORM B"/>
    <property type="match status" value="1"/>
</dbReference>
<dbReference type="Proteomes" id="UP000479000">
    <property type="component" value="Unassembled WGS sequence"/>
</dbReference>
<evidence type="ECO:0008006" key="9">
    <source>
        <dbReference type="Google" id="ProtNLM"/>
    </source>
</evidence>
<dbReference type="PROSITE" id="PS50848">
    <property type="entry name" value="START"/>
    <property type="match status" value="1"/>
</dbReference>
<evidence type="ECO:0000259" key="6">
    <source>
        <dbReference type="PROSITE" id="PS51034"/>
    </source>
</evidence>
<name>A0A6H5HC71_9HEMI</name>
<dbReference type="OrthoDB" id="10062424at2759"/>
<evidence type="ECO:0000256" key="2">
    <source>
        <dbReference type="ARBA" id="ARBA00022824"/>
    </source>
</evidence>
<dbReference type="SMART" id="SM00241">
    <property type="entry name" value="ZP"/>
    <property type="match status" value="1"/>
</dbReference>
<comment type="subcellular location">
    <subcellularLocation>
        <location evidence="1">Endoplasmic reticulum</location>
    </subcellularLocation>
</comment>
<dbReference type="Pfam" id="PF25057">
    <property type="entry name" value="CUT_N"/>
    <property type="match status" value="1"/>
</dbReference>
<organism evidence="7 8">
    <name type="scientific">Nesidiocoris tenuis</name>
    <dbReference type="NCBI Taxonomy" id="355587"/>
    <lineage>
        <taxon>Eukaryota</taxon>
        <taxon>Metazoa</taxon>
        <taxon>Ecdysozoa</taxon>
        <taxon>Arthropoda</taxon>
        <taxon>Hexapoda</taxon>
        <taxon>Insecta</taxon>
        <taxon>Pterygota</taxon>
        <taxon>Neoptera</taxon>
        <taxon>Paraneoptera</taxon>
        <taxon>Hemiptera</taxon>
        <taxon>Heteroptera</taxon>
        <taxon>Panheteroptera</taxon>
        <taxon>Cimicomorpha</taxon>
        <taxon>Miridae</taxon>
        <taxon>Dicyphina</taxon>
        <taxon>Nesidiocoris</taxon>
    </lineage>
</organism>
<feature type="region of interest" description="Disordered" evidence="3">
    <location>
        <begin position="576"/>
        <end position="646"/>
    </location>
</feature>
<dbReference type="InterPro" id="IPR011993">
    <property type="entry name" value="PH-like_dom_sf"/>
</dbReference>
<dbReference type="Gene3D" id="3.30.530.20">
    <property type="match status" value="1"/>
</dbReference>
<feature type="domain" description="PH" evidence="4">
    <location>
        <begin position="19"/>
        <end position="113"/>
    </location>
</feature>
<dbReference type="PROSITE" id="PS51034">
    <property type="entry name" value="ZP_2"/>
    <property type="match status" value="1"/>
</dbReference>
<evidence type="ECO:0000313" key="8">
    <source>
        <dbReference type="Proteomes" id="UP000479000"/>
    </source>
</evidence>
<dbReference type="SUPFAM" id="SSF55961">
    <property type="entry name" value="Bet v1-like"/>
    <property type="match status" value="1"/>
</dbReference>
<evidence type="ECO:0000313" key="7">
    <source>
        <dbReference type="EMBL" id="CAB0015374.1"/>
    </source>
</evidence>
<dbReference type="InterPro" id="IPR056953">
    <property type="entry name" value="CUT_N"/>
</dbReference>
<keyword evidence="8" id="KW-1185">Reference proteome</keyword>
<evidence type="ECO:0000259" key="5">
    <source>
        <dbReference type="PROSITE" id="PS50848"/>
    </source>
</evidence>
<dbReference type="Gene3D" id="2.30.29.30">
    <property type="entry name" value="Pleckstrin-homology domain (PH domain)/Phosphotyrosine-binding domain (PTB)"/>
    <property type="match status" value="1"/>
</dbReference>
<evidence type="ECO:0000256" key="3">
    <source>
        <dbReference type="SAM" id="MobiDB-lite"/>
    </source>
</evidence>
<dbReference type="InterPro" id="IPR001849">
    <property type="entry name" value="PH_domain"/>
</dbReference>
<accession>A0A6H5HC71</accession>
<reference evidence="7 8" key="1">
    <citation type="submission" date="2020-02" db="EMBL/GenBank/DDBJ databases">
        <authorList>
            <person name="Ferguson B K."/>
        </authorList>
    </citation>
    <scope>NUCLEOTIDE SEQUENCE [LARGE SCALE GENOMIC DNA]</scope>
</reference>
<dbReference type="GO" id="GO:0005783">
    <property type="term" value="C:endoplasmic reticulum"/>
    <property type="evidence" value="ECO:0007669"/>
    <property type="project" value="UniProtKB-SubCell"/>
</dbReference>
<dbReference type="SUPFAM" id="SSF50729">
    <property type="entry name" value="PH domain-like"/>
    <property type="match status" value="1"/>
</dbReference>